<gene>
    <name evidence="1" type="ORF">HMPREF0372_04121</name>
</gene>
<dbReference type="HOGENOM" id="CLU_3061780_0_0_9"/>
<proteinExistence type="predicted"/>
<accession>G9YX53</accession>
<comment type="caution">
    <text evidence="1">The sequence shown here is derived from an EMBL/GenBank/DDBJ whole genome shotgun (WGS) entry which is preliminary data.</text>
</comment>
<name>G9YX53_FLAPL</name>
<evidence type="ECO:0000313" key="2">
    <source>
        <dbReference type="Proteomes" id="UP000004459"/>
    </source>
</evidence>
<organism evidence="1 2">
    <name type="scientific">Flavonifractor plautii ATCC 29863</name>
    <dbReference type="NCBI Taxonomy" id="411475"/>
    <lineage>
        <taxon>Bacteria</taxon>
        <taxon>Bacillati</taxon>
        <taxon>Bacillota</taxon>
        <taxon>Clostridia</taxon>
        <taxon>Eubacteriales</taxon>
        <taxon>Oscillospiraceae</taxon>
        <taxon>Flavonifractor</taxon>
    </lineage>
</organism>
<dbReference type="EMBL" id="AGCK01000332">
    <property type="protein sequence ID" value="EHM37891.1"/>
    <property type="molecule type" value="Genomic_DNA"/>
</dbReference>
<protein>
    <submittedName>
        <fullName evidence="1">Uncharacterized protein</fullName>
    </submittedName>
</protein>
<reference evidence="1 2" key="1">
    <citation type="submission" date="2011-08" db="EMBL/GenBank/DDBJ databases">
        <authorList>
            <person name="Weinstock G."/>
            <person name="Sodergren E."/>
            <person name="Clifton S."/>
            <person name="Fulton L."/>
            <person name="Fulton B."/>
            <person name="Courtney L."/>
            <person name="Fronick C."/>
            <person name="Harrison M."/>
            <person name="Strong C."/>
            <person name="Farmer C."/>
            <person name="Delahaunty K."/>
            <person name="Markovic C."/>
            <person name="Hall O."/>
            <person name="Minx P."/>
            <person name="Tomlinson C."/>
            <person name="Mitreva M."/>
            <person name="Hou S."/>
            <person name="Chen J."/>
            <person name="Wollam A."/>
            <person name="Pepin K.H."/>
            <person name="Johnson M."/>
            <person name="Bhonagiri V."/>
            <person name="Zhang X."/>
            <person name="Suruliraj S."/>
            <person name="Warren W."/>
            <person name="Chinwalla A."/>
            <person name="Mardis E.R."/>
            <person name="Wilson R.K."/>
        </authorList>
    </citation>
    <scope>NUCLEOTIDE SEQUENCE [LARGE SCALE GENOMIC DNA]</scope>
    <source>
        <strain evidence="1 2">ATCC 29863</strain>
    </source>
</reference>
<sequence>MKGPGAIRALFCAGMKKTLQNGERCDIIPKHVITHTRGRWARCFPNGRLAGFG</sequence>
<dbReference type="Proteomes" id="UP000004459">
    <property type="component" value="Unassembled WGS sequence"/>
</dbReference>
<dbReference type="AlphaFoldDB" id="G9YX53"/>
<evidence type="ECO:0000313" key="1">
    <source>
        <dbReference type="EMBL" id="EHM37891.1"/>
    </source>
</evidence>